<accession>A0A1F6FM02</accession>
<dbReference type="AlphaFoldDB" id="A0A1F6FM02"/>
<gene>
    <name evidence="2" type="ORF">A3B87_01255</name>
</gene>
<dbReference type="PROSITE" id="PS50910">
    <property type="entry name" value="HEPN"/>
    <property type="match status" value="1"/>
</dbReference>
<evidence type="ECO:0000313" key="3">
    <source>
        <dbReference type="Proteomes" id="UP000179136"/>
    </source>
</evidence>
<dbReference type="Gene3D" id="1.20.120.330">
    <property type="entry name" value="Nucleotidyltransferases domain 2"/>
    <property type="match status" value="1"/>
</dbReference>
<feature type="domain" description="HEPN" evidence="1">
    <location>
        <begin position="14"/>
        <end position="123"/>
    </location>
</feature>
<dbReference type="SMART" id="SM00748">
    <property type="entry name" value="HEPN"/>
    <property type="match status" value="1"/>
</dbReference>
<dbReference type="Proteomes" id="UP000179136">
    <property type="component" value="Unassembled WGS sequence"/>
</dbReference>
<dbReference type="Pfam" id="PF05168">
    <property type="entry name" value="HEPN"/>
    <property type="match status" value="1"/>
</dbReference>
<dbReference type="EMBL" id="MFMW01000025">
    <property type="protein sequence ID" value="OGG86887.1"/>
    <property type="molecule type" value="Genomic_DNA"/>
</dbReference>
<dbReference type="SUPFAM" id="SSF81593">
    <property type="entry name" value="Nucleotidyltransferase substrate binding subunit/domain"/>
    <property type="match status" value="1"/>
</dbReference>
<proteinExistence type="predicted"/>
<dbReference type="InterPro" id="IPR007842">
    <property type="entry name" value="HEPN_dom"/>
</dbReference>
<protein>
    <recommendedName>
        <fullName evidence="1">HEPN domain-containing protein</fullName>
    </recommendedName>
</protein>
<evidence type="ECO:0000259" key="1">
    <source>
        <dbReference type="PROSITE" id="PS50910"/>
    </source>
</evidence>
<organism evidence="2 3">
    <name type="scientific">Candidatus Kuenenbacteria bacterium RIFCSPHIGHO2_02_FULL_39_13</name>
    <dbReference type="NCBI Taxonomy" id="1798561"/>
    <lineage>
        <taxon>Bacteria</taxon>
        <taxon>Candidatus Kueneniibacteriota</taxon>
    </lineage>
</organism>
<comment type="caution">
    <text evidence="2">The sequence shown here is derived from an EMBL/GenBank/DDBJ whole genome shotgun (WGS) entry which is preliminary data.</text>
</comment>
<evidence type="ECO:0000313" key="2">
    <source>
        <dbReference type="EMBL" id="OGG86887.1"/>
    </source>
</evidence>
<reference evidence="2 3" key="1">
    <citation type="journal article" date="2016" name="Nat. Commun.">
        <title>Thousands of microbial genomes shed light on interconnected biogeochemical processes in an aquifer system.</title>
        <authorList>
            <person name="Anantharaman K."/>
            <person name="Brown C.T."/>
            <person name="Hug L.A."/>
            <person name="Sharon I."/>
            <person name="Castelle C.J."/>
            <person name="Probst A.J."/>
            <person name="Thomas B.C."/>
            <person name="Singh A."/>
            <person name="Wilkins M.J."/>
            <person name="Karaoz U."/>
            <person name="Brodie E.L."/>
            <person name="Williams K.H."/>
            <person name="Hubbard S.S."/>
            <person name="Banfield J.F."/>
        </authorList>
    </citation>
    <scope>NUCLEOTIDE SEQUENCE [LARGE SCALE GENOMIC DNA]</scope>
</reference>
<name>A0A1F6FM02_9BACT</name>
<sequence>MANFTAKQLVNYWYKNAQIKWETAKALKQSRKYSDCLFFCHLVLECLLKGLVCQKIKKEAPYIHNLIRLAEIAKLELSAEQKNLLKIVTTFNIRSRYHDYKFRFYKRATKDFTEKYYQECNKIRLWLLKKLQQS</sequence>